<dbReference type="Proteomes" id="UP000790833">
    <property type="component" value="Unassembled WGS sequence"/>
</dbReference>
<evidence type="ECO:0008006" key="14">
    <source>
        <dbReference type="Google" id="ProtNLM"/>
    </source>
</evidence>
<evidence type="ECO:0000256" key="4">
    <source>
        <dbReference type="ARBA" id="ARBA00022692"/>
    </source>
</evidence>
<dbReference type="InterPro" id="IPR045122">
    <property type="entry name" value="Csc1-like"/>
</dbReference>
<feature type="domain" description="10TM putative phosphate transporter extracellular tail" evidence="9">
    <location>
        <begin position="781"/>
        <end position="845"/>
    </location>
</feature>
<dbReference type="PANTHER" id="PTHR13018">
    <property type="entry name" value="PROBABLE MEMBRANE PROTEIN DUF221-RELATED"/>
    <property type="match status" value="1"/>
</dbReference>
<dbReference type="GO" id="GO:0005227">
    <property type="term" value="F:calcium-activated cation channel activity"/>
    <property type="evidence" value="ECO:0007669"/>
    <property type="project" value="InterPro"/>
</dbReference>
<feature type="transmembrane region" description="Helical" evidence="7">
    <location>
        <begin position="716"/>
        <end position="736"/>
    </location>
</feature>
<dbReference type="GeneID" id="66115973"/>
<feature type="transmembrane region" description="Helical" evidence="7">
    <location>
        <begin position="629"/>
        <end position="659"/>
    </location>
</feature>
<evidence type="ECO:0000259" key="10">
    <source>
        <dbReference type="Pfam" id="PF13967"/>
    </source>
</evidence>
<dbReference type="Pfam" id="PF02714">
    <property type="entry name" value="RSN1_7TM"/>
    <property type="match status" value="1"/>
</dbReference>
<gene>
    <name evidence="12" type="ORF">KQ657_002599</name>
</gene>
<keyword evidence="6 7" id="KW-0472">Membrane</keyword>
<protein>
    <recommendedName>
        <fullName evidence="14">DUF221-domain-containing protein</fullName>
    </recommendedName>
</protein>
<dbReference type="Pfam" id="PF13967">
    <property type="entry name" value="RSN1_TM"/>
    <property type="match status" value="1"/>
</dbReference>
<evidence type="ECO:0000259" key="11">
    <source>
        <dbReference type="Pfam" id="PF14703"/>
    </source>
</evidence>
<feature type="transmembrane region" description="Helical" evidence="7">
    <location>
        <begin position="126"/>
        <end position="152"/>
    </location>
</feature>
<dbReference type="InterPro" id="IPR032880">
    <property type="entry name" value="CSC1/OSCA1-like_N"/>
</dbReference>
<keyword evidence="3" id="KW-0813">Transport</keyword>
<keyword evidence="13" id="KW-1185">Reference proteome</keyword>
<dbReference type="InterPro" id="IPR003864">
    <property type="entry name" value="CSC1/OSCA1-like_7TM"/>
</dbReference>
<dbReference type="RefSeq" id="XP_043047543.1">
    <property type="nucleotide sequence ID" value="XM_043193356.1"/>
</dbReference>
<evidence type="ECO:0000313" key="12">
    <source>
        <dbReference type="EMBL" id="KAG7191992.1"/>
    </source>
</evidence>
<dbReference type="PANTHER" id="PTHR13018:SF20">
    <property type="entry name" value="SPORULATION-SPECIFIC PROTEIN 75"/>
    <property type="match status" value="1"/>
</dbReference>
<feature type="domain" description="CSC1/OSCA1-like N-terminal transmembrane" evidence="10">
    <location>
        <begin position="53"/>
        <end position="199"/>
    </location>
</feature>
<feature type="transmembrane region" description="Helical" evidence="7">
    <location>
        <begin position="565"/>
        <end position="586"/>
    </location>
</feature>
<feature type="transmembrane region" description="Helical" evidence="7">
    <location>
        <begin position="178"/>
        <end position="198"/>
    </location>
</feature>
<evidence type="ECO:0000256" key="3">
    <source>
        <dbReference type="ARBA" id="ARBA00022448"/>
    </source>
</evidence>
<sequence>MQMLASVDEYDNDYSALTKSYMGIFDNGMFESVLNTTQTGYAHSSSGTTVSQLTKTIVAPLCLCVIKLTLFCYLRPLFLFLYQPRCVCVPTNERMNPLPNGFWHWLPPILKLPPSTYLSMGLDTYFFIRFIHVLLGFFIMIAILCLAVLLPINAVDSRIMGLDRLSVSNISPLHTQRLNAHFVIGLVVIVLFHWMILYEFQSFVKLRHSHLSRLQIVNSVSAKTILIANVPPELLEDTKLKQLFACIPGEIVQIWYTYDHMKINHLVRECNELLDLIEQDQIVKLKKQLRKSQVDNNKDFSTKFYPPIFALTLKIPVIERAIQVQFPGFLRALMLQHRINTEDWCVEKLTNKYHEIVQEKLKLNSQQLTKHTKVFIEFSTVQGAYIAQQCLLSENQGFFDIRLLGLKPQDVLWNNLLRDSKLSFMLEKNLVTIMFIIIIILYVIPVSFIGLVSQVPMLTALIPSLSWLYALPEEIRDIISSFLPSLMLSILTEIVHKLFRFLIYFKGELAEQIIELRFQQWYFAFLFVHQFLVFTILSSIFVIFKQIIDQPTSIPTLLATNLPKLATFFILYFMLKAIAFCGNNFLRLDQLLFHYTLYKVIDKTPRQKFKRMTNLPTINWGTQYPVYSVYASIGLAFCIISPIILCFLCLFLFLVLVYYKYALKYIFSYYNHRETNGKFYPIALLQLYAGIYCLEGCLSGVFFLSRDNQGQFPMKWQGWFMVLITMITILGHMAIYNRYYPYFEYMPLLNSDNSHGPNSHGPVSAPALAPAPDPAALTLYHRLMYMHPSFRFEKPKLWLPKDPYGISERQIQSLEKKLNLSGGTNKGTSINPQRLNINIYSSPPDLK</sequence>
<reference evidence="12" key="1">
    <citation type="submission" date="2021-03" db="EMBL/GenBank/DDBJ databases">
        <authorList>
            <person name="Palmer J.M."/>
        </authorList>
    </citation>
    <scope>NUCLEOTIDE SEQUENCE</scope>
    <source>
        <strain evidence="12">ARV_011</strain>
    </source>
</reference>
<keyword evidence="5 7" id="KW-1133">Transmembrane helix</keyword>
<proteinExistence type="inferred from homology"/>
<evidence type="ECO:0000256" key="7">
    <source>
        <dbReference type="SAM" id="Phobius"/>
    </source>
</evidence>
<dbReference type="Pfam" id="PF14703">
    <property type="entry name" value="PHM7_cyt"/>
    <property type="match status" value="1"/>
</dbReference>
<dbReference type="AlphaFoldDB" id="A0A9P7V5Z0"/>
<evidence type="ECO:0000313" key="13">
    <source>
        <dbReference type="Proteomes" id="UP000790833"/>
    </source>
</evidence>
<dbReference type="Pfam" id="PF12621">
    <property type="entry name" value="PHM7_ext"/>
    <property type="match status" value="1"/>
</dbReference>
<feature type="domain" description="CSC1/OSCA1-like 7TM region" evidence="8">
    <location>
        <begin position="430"/>
        <end position="702"/>
    </location>
</feature>
<feature type="domain" description="CSC1/OSCA1-like cytosolic" evidence="11">
    <location>
        <begin position="223"/>
        <end position="415"/>
    </location>
</feature>
<dbReference type="InterPro" id="IPR027815">
    <property type="entry name" value="CSC1/OSCA1-like_cyt"/>
</dbReference>
<accession>A0A9P7V5Z0</accession>
<feature type="transmembrane region" description="Helical" evidence="7">
    <location>
        <begin position="679"/>
        <end position="704"/>
    </location>
</feature>
<dbReference type="InterPro" id="IPR022257">
    <property type="entry name" value="PHM7_ext"/>
</dbReference>
<dbReference type="GO" id="GO:0005886">
    <property type="term" value="C:plasma membrane"/>
    <property type="evidence" value="ECO:0007669"/>
    <property type="project" value="TreeGrafter"/>
</dbReference>
<evidence type="ECO:0000256" key="6">
    <source>
        <dbReference type="ARBA" id="ARBA00023136"/>
    </source>
</evidence>
<name>A0A9P7V5Z0_9ASCO</name>
<keyword evidence="4 7" id="KW-0812">Transmembrane</keyword>
<evidence type="ECO:0000259" key="8">
    <source>
        <dbReference type="Pfam" id="PF02714"/>
    </source>
</evidence>
<feature type="transmembrane region" description="Helical" evidence="7">
    <location>
        <begin position="430"/>
        <end position="449"/>
    </location>
</feature>
<comment type="subcellular location">
    <subcellularLocation>
        <location evidence="1">Membrane</location>
        <topology evidence="1">Multi-pass membrane protein</topology>
    </subcellularLocation>
</comment>
<feature type="transmembrane region" description="Helical" evidence="7">
    <location>
        <begin position="57"/>
        <end position="74"/>
    </location>
</feature>
<comment type="caution">
    <text evidence="12">The sequence shown here is derived from an EMBL/GenBank/DDBJ whole genome shotgun (WGS) entry which is preliminary data.</text>
</comment>
<comment type="similarity">
    <text evidence="2">Belongs to the CSC1 (TC 1.A.17) family.</text>
</comment>
<dbReference type="OrthoDB" id="1076608at2759"/>
<dbReference type="EMBL" id="JAHMUF010000021">
    <property type="protein sequence ID" value="KAG7191992.1"/>
    <property type="molecule type" value="Genomic_DNA"/>
</dbReference>
<evidence type="ECO:0000256" key="1">
    <source>
        <dbReference type="ARBA" id="ARBA00004141"/>
    </source>
</evidence>
<evidence type="ECO:0000256" key="2">
    <source>
        <dbReference type="ARBA" id="ARBA00007779"/>
    </source>
</evidence>
<evidence type="ECO:0000256" key="5">
    <source>
        <dbReference type="ARBA" id="ARBA00022989"/>
    </source>
</evidence>
<organism evidence="12 13">
    <name type="scientific">Scheffersomyces spartinae</name>
    <dbReference type="NCBI Taxonomy" id="45513"/>
    <lineage>
        <taxon>Eukaryota</taxon>
        <taxon>Fungi</taxon>
        <taxon>Dikarya</taxon>
        <taxon>Ascomycota</taxon>
        <taxon>Saccharomycotina</taxon>
        <taxon>Pichiomycetes</taxon>
        <taxon>Debaryomycetaceae</taxon>
        <taxon>Scheffersomyces</taxon>
    </lineage>
</organism>
<evidence type="ECO:0000259" key="9">
    <source>
        <dbReference type="Pfam" id="PF12621"/>
    </source>
</evidence>
<feature type="transmembrane region" description="Helical" evidence="7">
    <location>
        <begin position="523"/>
        <end position="544"/>
    </location>
</feature>